<feature type="region of interest" description="Disordered" evidence="1">
    <location>
        <begin position="199"/>
        <end position="228"/>
    </location>
</feature>
<dbReference type="Pfam" id="PF00089">
    <property type="entry name" value="Trypsin"/>
    <property type="match status" value="1"/>
</dbReference>
<dbReference type="AlphaFoldDB" id="A0A379JHH2"/>
<dbReference type="InterPro" id="IPR001254">
    <property type="entry name" value="Trypsin_dom"/>
</dbReference>
<keyword evidence="3" id="KW-0378">Hydrolase</keyword>
<dbReference type="CDD" id="cd21112">
    <property type="entry name" value="alphaLP-like"/>
    <property type="match status" value="1"/>
</dbReference>
<dbReference type="EC" id="3.4.21.12" evidence="3"/>
<evidence type="ECO:0000259" key="2">
    <source>
        <dbReference type="Pfam" id="PF00089"/>
    </source>
</evidence>
<evidence type="ECO:0000256" key="1">
    <source>
        <dbReference type="SAM" id="MobiDB-lite"/>
    </source>
</evidence>
<organism evidence="3 4">
    <name type="scientific">Nocardia otitidiscaviarum</name>
    <dbReference type="NCBI Taxonomy" id="1823"/>
    <lineage>
        <taxon>Bacteria</taxon>
        <taxon>Bacillati</taxon>
        <taxon>Actinomycetota</taxon>
        <taxon>Actinomycetes</taxon>
        <taxon>Mycobacteriales</taxon>
        <taxon>Nocardiaceae</taxon>
        <taxon>Nocardia</taxon>
    </lineage>
</organism>
<proteinExistence type="predicted"/>
<dbReference type="InterPro" id="IPR043504">
    <property type="entry name" value="Peptidase_S1_PA_chymotrypsin"/>
</dbReference>
<dbReference type="GO" id="GO:0004252">
    <property type="term" value="F:serine-type endopeptidase activity"/>
    <property type="evidence" value="ECO:0007669"/>
    <property type="project" value="InterPro"/>
</dbReference>
<dbReference type="Proteomes" id="UP000255467">
    <property type="component" value="Unassembled WGS sequence"/>
</dbReference>
<evidence type="ECO:0000313" key="4">
    <source>
        <dbReference type="Proteomes" id="UP000255467"/>
    </source>
</evidence>
<keyword evidence="4" id="KW-1185">Reference proteome</keyword>
<dbReference type="InterPro" id="IPR035070">
    <property type="entry name" value="Streptogrisin_prodomain"/>
</dbReference>
<keyword evidence="3" id="KW-0645">Protease</keyword>
<dbReference type="Gene3D" id="2.40.10.10">
    <property type="entry name" value="Trypsin-like serine proteases"/>
    <property type="match status" value="2"/>
</dbReference>
<gene>
    <name evidence="3" type="primary">alpha-LP_3</name>
    <name evidence="3" type="ORF">NCTC1934_05344</name>
</gene>
<dbReference type="Gene3D" id="3.30.300.50">
    <property type="match status" value="1"/>
</dbReference>
<dbReference type="STRING" id="1406858.GCA_000710895_03835"/>
<dbReference type="InterPro" id="IPR009003">
    <property type="entry name" value="Peptidase_S1_PA"/>
</dbReference>
<dbReference type="EMBL" id="UGRY01000004">
    <property type="protein sequence ID" value="SUD48017.1"/>
    <property type="molecule type" value="Genomic_DNA"/>
</dbReference>
<dbReference type="GO" id="GO:0006508">
    <property type="term" value="P:proteolysis"/>
    <property type="evidence" value="ECO:0007669"/>
    <property type="project" value="UniProtKB-KW"/>
</dbReference>
<feature type="domain" description="Peptidase S1" evidence="2">
    <location>
        <begin position="351"/>
        <end position="425"/>
    </location>
</feature>
<sequence>MGLSRSPGTRSAVVSIPLRRMAIAAAAGLALTVPGNMARAEPALPVGLTDAVERDLGLTAGEYLRRADLGQRVAGFAADARQRYPLAFAGAWLDGATPVAALTPGEGADAARRAARAAGFEVRTADRSEVELGREKSAFEGWLAEQPGTVAEAVHGVGIDVVGNRIVVRVERAGVAMPPFVAPDSVVVQARPVAAPLAPTGSAGLGSTGPLPETGPAPEATPGAEDYWRNTPRTPSGSVAAADPYVAVAGSTGAHCSFGFHGADSGGGPVNITAGHCDPAPAAAGTATAAGVYEWIPGRPYGERLGGFRRSVFGGRDYAVVAVADGARDRLANNEVRVPGEGSLRVDGVAAPVVGAPICKSGATTGFTCGVVREVDVTSRVSDQHRRTPAVELTGLFRTNACALPGDSGGPVLTGTKALGISSNVPSVNLALCPVREPISAGSADFGPGLIAQPVAAVLDENPGLTLRTE</sequence>
<evidence type="ECO:0000313" key="3">
    <source>
        <dbReference type="EMBL" id="SUD48017.1"/>
    </source>
</evidence>
<reference evidence="3 4" key="1">
    <citation type="submission" date="2018-06" db="EMBL/GenBank/DDBJ databases">
        <authorList>
            <consortium name="Pathogen Informatics"/>
            <person name="Doyle S."/>
        </authorList>
    </citation>
    <scope>NUCLEOTIDE SEQUENCE [LARGE SCALE GENOMIC DNA]</scope>
    <source>
        <strain evidence="3 4">NCTC1934</strain>
    </source>
</reference>
<accession>A0A379JHH2</accession>
<name>A0A379JHH2_9NOCA</name>
<protein>
    <submittedName>
        <fullName evidence="3">Alpha-lytic protease</fullName>
        <ecNumber evidence="3">3.4.21.12</ecNumber>
    </submittedName>
</protein>
<dbReference type="SUPFAM" id="SSF50494">
    <property type="entry name" value="Trypsin-like serine proteases"/>
    <property type="match status" value="1"/>
</dbReference>
<dbReference type="RefSeq" id="WP_039812154.1">
    <property type="nucleotide sequence ID" value="NZ_UGRY01000004.1"/>
</dbReference>